<organism evidence="1 2">
    <name type="scientific">Chryseobacterium camelliae</name>
    <dbReference type="NCBI Taxonomy" id="1265445"/>
    <lineage>
        <taxon>Bacteria</taxon>
        <taxon>Pseudomonadati</taxon>
        <taxon>Bacteroidota</taxon>
        <taxon>Flavobacteriia</taxon>
        <taxon>Flavobacteriales</taxon>
        <taxon>Weeksellaceae</taxon>
        <taxon>Chryseobacterium group</taxon>
        <taxon>Chryseobacterium</taxon>
    </lineage>
</organism>
<reference evidence="1 2" key="1">
    <citation type="submission" date="2023-07" db="EMBL/GenBank/DDBJ databases">
        <title>Functional and genomic diversity of the sorghum phyllosphere microbiome.</title>
        <authorList>
            <person name="Shade A."/>
        </authorList>
    </citation>
    <scope>NUCLEOTIDE SEQUENCE [LARGE SCALE GENOMIC DNA]</scope>
    <source>
        <strain evidence="1 2">SORGH_AS_1064</strain>
    </source>
</reference>
<dbReference type="SUPFAM" id="SSF109604">
    <property type="entry name" value="HD-domain/PDEase-like"/>
    <property type="match status" value="1"/>
</dbReference>
<protein>
    <submittedName>
        <fullName evidence="1">Metal-dependent HD superfamily phosphohydrolase</fullName>
    </submittedName>
</protein>
<dbReference type="PANTHER" id="PTHR21174">
    <property type="match status" value="1"/>
</dbReference>
<name>A0ABU0TE14_9FLAO</name>
<dbReference type="InterPro" id="IPR009218">
    <property type="entry name" value="HD_phosphohydro"/>
</dbReference>
<evidence type="ECO:0000313" key="1">
    <source>
        <dbReference type="EMBL" id="MDQ1095321.1"/>
    </source>
</evidence>
<dbReference type="RefSeq" id="WP_307453686.1">
    <property type="nucleotide sequence ID" value="NZ_JAUTAL010000001.1"/>
</dbReference>
<proteinExistence type="predicted"/>
<dbReference type="PIRSF" id="PIRSF035170">
    <property type="entry name" value="HD_phosphohydro"/>
    <property type="match status" value="1"/>
</dbReference>
<gene>
    <name evidence="1" type="ORF">QE404_000468</name>
</gene>
<dbReference type="EMBL" id="JAUTAL010000001">
    <property type="protein sequence ID" value="MDQ1095321.1"/>
    <property type="molecule type" value="Genomic_DNA"/>
</dbReference>
<dbReference type="PANTHER" id="PTHR21174:SF0">
    <property type="entry name" value="HD PHOSPHOHYDROLASE FAMILY PROTEIN-RELATED"/>
    <property type="match status" value="1"/>
</dbReference>
<comment type="caution">
    <text evidence="1">The sequence shown here is derived from an EMBL/GenBank/DDBJ whole genome shotgun (WGS) entry which is preliminary data.</text>
</comment>
<dbReference type="Proteomes" id="UP001225072">
    <property type="component" value="Unassembled WGS sequence"/>
</dbReference>
<accession>A0ABU0TE14</accession>
<keyword evidence="2" id="KW-1185">Reference proteome</keyword>
<evidence type="ECO:0000313" key="2">
    <source>
        <dbReference type="Proteomes" id="UP001225072"/>
    </source>
</evidence>
<sequence length="205" mass="24310">MNIQERFVQCCLQSTEDRQLIGNLWTELEKKYTEKGRHYHTLDHLDSMFRELDAVKDSIRDFDLVSFSVFYHDAIYDASSKSNEKKSAALADKRLRQLPLSPSSVRRIAEQIIATQLHEFSDDTDTNYLLDADLSVLGSDPATYTEYTLNIRKEYSVYPDFLYRPGRKKVLRHFLDMDRIFKTEEFTVKYEEKARENIRKEWETL</sequence>